<gene>
    <name evidence="1" type="primary">ymf73</name>
</gene>
<accession>Q09F43</accession>
<dbReference type="EMBL" id="DQ927304">
    <property type="protein sequence ID" value="ABI51713.1"/>
    <property type="molecule type" value="Genomic_DNA"/>
</dbReference>
<organism evidence="1">
    <name type="scientific">Tetrahymena paravorax</name>
    <dbReference type="NCBI Taxonomy" id="5905"/>
    <lineage>
        <taxon>Eukaryota</taxon>
        <taxon>Sar</taxon>
        <taxon>Alveolata</taxon>
        <taxon>Ciliophora</taxon>
        <taxon>Intramacronucleata</taxon>
        <taxon>Oligohymenophorea</taxon>
        <taxon>Hymenostomatida</taxon>
        <taxon>Tetrahymenina</taxon>
        <taxon>Tetrahymenidae</taxon>
        <taxon>Tetrahymena</taxon>
    </lineage>
</organism>
<name>Q09F43_TETPR</name>
<evidence type="ECO:0000313" key="1">
    <source>
        <dbReference type="EMBL" id="ABI51713.1"/>
    </source>
</evidence>
<protein>
    <submittedName>
        <fullName evidence="1">Ymf73</fullName>
    </submittedName>
</protein>
<proteinExistence type="predicted"/>
<sequence>MMMQKKLTKFILTNKSINMNILSNCQEETFFKKLNFGLNNELKAYLMLFNVLKNLNKIEKTIMIYHENYITIFYKTKQFSKKIIYKFNNIENKILKKLYKFYNPSIFINCTNTMIKFKSEHERFPEIVIDCYHNNVSRLKVKELNIKLYLFINFFLNK</sequence>
<dbReference type="AlphaFoldDB" id="Q09F43"/>
<dbReference type="GeneID" id="4271500"/>
<geneLocation type="mitochondrion" evidence="1"/>
<dbReference type="RefSeq" id="YP_740804.1">
    <property type="nucleotide sequence ID" value="NC_008338.1"/>
</dbReference>
<keyword evidence="1" id="KW-0496">Mitochondrion</keyword>
<reference evidence="1" key="1">
    <citation type="journal article" date="2007" name="PLoS ONE">
        <title>Complete mitochondrial genome sequence of three tetrahymena species reveals mutation hot spots and accelerated nonsynonymous substitutions in Ymf genes.</title>
        <authorList>
            <person name="Moradian M.M."/>
            <person name="Beglaryan D."/>
            <person name="Skozylas J.M."/>
            <person name="Kerikorian V."/>
        </authorList>
    </citation>
    <scope>NUCLEOTIDE SEQUENCE</scope>
    <source>
        <strain evidence="1">RP</strain>
    </source>
</reference>